<feature type="compositionally biased region" description="Polar residues" evidence="1">
    <location>
        <begin position="462"/>
        <end position="471"/>
    </location>
</feature>
<evidence type="ECO:0000313" key="4">
    <source>
        <dbReference type="Proteomes" id="UP001652700"/>
    </source>
</evidence>
<dbReference type="Proteomes" id="UP001652700">
    <property type="component" value="Unplaced"/>
</dbReference>
<dbReference type="EnsemblMetazoa" id="XM_050646474.1">
    <property type="protein sequence ID" value="XP_050502431.1"/>
    <property type="gene ID" value="LOC126881844"/>
</dbReference>
<keyword evidence="4" id="KW-1185">Reference proteome</keyword>
<evidence type="ECO:0000256" key="1">
    <source>
        <dbReference type="SAM" id="MobiDB-lite"/>
    </source>
</evidence>
<evidence type="ECO:0000313" key="3">
    <source>
        <dbReference type="EnsemblMetazoa" id="XP_050502431.1"/>
    </source>
</evidence>
<feature type="compositionally biased region" description="Polar residues" evidence="1">
    <location>
        <begin position="418"/>
        <end position="437"/>
    </location>
</feature>
<proteinExistence type="predicted"/>
<protein>
    <recommendedName>
        <fullName evidence="2">Retrotransposon gag domain-containing protein</fullName>
    </recommendedName>
</protein>
<feature type="region of interest" description="Disordered" evidence="1">
    <location>
        <begin position="325"/>
        <end position="352"/>
    </location>
</feature>
<name>A0ABM5JWW5_DIAVI</name>
<feature type="compositionally biased region" description="Basic residues" evidence="1">
    <location>
        <begin position="450"/>
        <end position="461"/>
    </location>
</feature>
<feature type="domain" description="Retrotransposon gag" evidence="2">
    <location>
        <begin position="207"/>
        <end position="292"/>
    </location>
</feature>
<accession>A0ABM5JWW5</accession>
<reference evidence="3" key="1">
    <citation type="submission" date="2025-05" db="UniProtKB">
        <authorList>
            <consortium name="EnsemblMetazoa"/>
        </authorList>
    </citation>
    <scope>IDENTIFICATION</scope>
</reference>
<feature type="region of interest" description="Disordered" evidence="1">
    <location>
        <begin position="413"/>
        <end position="471"/>
    </location>
</feature>
<evidence type="ECO:0000259" key="2">
    <source>
        <dbReference type="Pfam" id="PF03732"/>
    </source>
</evidence>
<feature type="compositionally biased region" description="Low complexity" evidence="1">
    <location>
        <begin position="325"/>
        <end position="344"/>
    </location>
</feature>
<feature type="compositionally biased region" description="Low complexity" evidence="1">
    <location>
        <begin position="438"/>
        <end position="449"/>
    </location>
</feature>
<dbReference type="RefSeq" id="XP_050502431.1">
    <property type="nucleotide sequence ID" value="XM_050646474.1"/>
</dbReference>
<dbReference type="Pfam" id="PF03732">
    <property type="entry name" value="Retrotrans_gag"/>
    <property type="match status" value="1"/>
</dbReference>
<organism evidence="3 4">
    <name type="scientific">Diabrotica virgifera virgifera</name>
    <name type="common">western corn rootworm</name>
    <dbReference type="NCBI Taxonomy" id="50390"/>
    <lineage>
        <taxon>Eukaryota</taxon>
        <taxon>Metazoa</taxon>
        <taxon>Ecdysozoa</taxon>
        <taxon>Arthropoda</taxon>
        <taxon>Hexapoda</taxon>
        <taxon>Insecta</taxon>
        <taxon>Pterygota</taxon>
        <taxon>Neoptera</taxon>
        <taxon>Endopterygota</taxon>
        <taxon>Coleoptera</taxon>
        <taxon>Polyphaga</taxon>
        <taxon>Cucujiformia</taxon>
        <taxon>Chrysomeloidea</taxon>
        <taxon>Chrysomelidae</taxon>
        <taxon>Galerucinae</taxon>
        <taxon>Diabroticina</taxon>
        <taxon>Diabroticites</taxon>
        <taxon>Diabrotica</taxon>
    </lineage>
</organism>
<dbReference type="GeneID" id="126881844"/>
<sequence length="471" mass="53059">MCAFKVEHLLVDELDYELKIRDIVTEQSATVDRKRNLLRGALKQEAGNRSFTQLSAVHIPFEDQRKGISETLDSLSKKIEKFRGTVQDTEYARLISRLTHISGRVHLLHCTTEEQEPFKKSVSLKILTLEGELDSKVNPIATSTPNAPVSVVPSFTYSKPVQVHKWGVSFSGEKQHTDVISFLEKVECLRVSRGVSEDNLFAASAELFTGPAFTWFMNNRGNLSCWSDLVRKLRSDFLPYSYQDDLLDEIKNRKQKPGESVTMFINTILGMCSRLATPLSDLSKIKIILKCLLPFYHQQLALMDIQSIDDLTVKCKRLEETLSWSSQPSSSSRPSSNSSSQPTSYRQRSWQNKGHEHNVSVFSSVVCWNCHQSNHKFNDCGIPQTRIFCHGCGRENTLKRNCFKCSGNEMSEVRPLSVSPSNTQSGNQTPSENETAGPSTPSNSNPSSSRKGKRVSFKKQAHTTNQNQSRN</sequence>
<dbReference type="InterPro" id="IPR005162">
    <property type="entry name" value="Retrotrans_gag_dom"/>
</dbReference>